<dbReference type="PhylomeDB" id="A0A0D2WRK2"/>
<dbReference type="PANTHER" id="PTHR12153">
    <property type="entry name" value="SELENOPROTEIN O"/>
    <property type="match status" value="1"/>
</dbReference>
<evidence type="ECO:0000256" key="8">
    <source>
        <dbReference type="ARBA" id="ARBA00022842"/>
    </source>
</evidence>
<keyword evidence="10" id="KW-0812">Transmembrane</keyword>
<evidence type="ECO:0000256" key="5">
    <source>
        <dbReference type="ARBA" id="ARBA00022723"/>
    </source>
</evidence>
<evidence type="ECO:0000256" key="6">
    <source>
        <dbReference type="ARBA" id="ARBA00022741"/>
    </source>
</evidence>
<evidence type="ECO:0000256" key="7">
    <source>
        <dbReference type="ARBA" id="ARBA00022840"/>
    </source>
</evidence>
<dbReference type="OMA" id="EAQPYVC"/>
<evidence type="ECO:0000256" key="3">
    <source>
        <dbReference type="ARBA" id="ARBA00022679"/>
    </source>
</evidence>
<evidence type="ECO:0000256" key="4">
    <source>
        <dbReference type="ARBA" id="ARBA00022695"/>
    </source>
</evidence>
<protein>
    <recommendedName>
        <fullName evidence="9">Selenoprotein O</fullName>
    </recommendedName>
</protein>
<dbReference type="HAMAP" id="MF_00692">
    <property type="entry name" value="SelO"/>
    <property type="match status" value="1"/>
</dbReference>
<gene>
    <name evidence="11" type="ORF">CAOG_005172</name>
</gene>
<evidence type="ECO:0000313" key="11">
    <source>
        <dbReference type="EMBL" id="KJE94540.1"/>
    </source>
</evidence>
<sequence length="717" mass="79040">MQPLRRRRQQSAIAARTIVAALLACVAVVVVMLAEVSLSAVDNAIAPTGTSDALERDRAAPDASTAAAATTTATVAAAATAPSTEGKTRPSQFANWAFDAHSRITADTLPVRTVDARAAHAPSDIPDAVYVAGVSPQPLAHPRLVALSDRAVESILNLNPAAIRAEADSAAAASLFERFVGGSYLPRNARPMAHNYAGHQFGSWAGQLGDGRAILLGETTSRSGQHWELQLKGSGRTPFSRDGDGRAVVRSSVRELLASEALYALGIPTTRALALVAGDETVLRDPLGDGHPVPERTAVLLRASPSWLRFGSFERFAAFGSQPSRPDIQRQLVQFLQAHHAPELVRKDGQSVGLMGRIAGRVSQFLSGTLFHASSNEEHSQQLFSKRTPPTTFEHLRQGSPLLRAYRMVADFVSQFNWARVSDAGWAAQLLAEEDPVDYSRWFVGVVNNTAWLVANWQAYGFAHGVCNTDNFSILGLTLDYGPFAFMEAYNPDLRPNASDESDMYTFSQQSSVAYTNLMWLAQALAELIPEQDRRTALGAFARLHEEYYLQVMRRRLGLDNEEDIDAHIVQEFKRLLFLSKADYSLSLRFLADIRDTHVANKTVPEHAWALKDIAQAEPEDFYSWLSMWYKRIHRNHNRDPLVTFEAMNAVNPRYILRNWMAQQAIEEYLGDGNSQSVQRLLDVLQQPFEVNDWAEAAGYASRPPSWAAELRVSCSS</sequence>
<keyword evidence="5" id="KW-0479">Metal-binding</keyword>
<organism evidence="11 12">
    <name type="scientific">Capsaspora owczarzaki (strain ATCC 30864)</name>
    <dbReference type="NCBI Taxonomy" id="595528"/>
    <lineage>
        <taxon>Eukaryota</taxon>
        <taxon>Filasterea</taxon>
        <taxon>Capsaspora</taxon>
    </lineage>
</organism>
<dbReference type="GO" id="GO:0005524">
    <property type="term" value="F:ATP binding"/>
    <property type="evidence" value="ECO:0007669"/>
    <property type="project" value="UniProtKB-KW"/>
</dbReference>
<keyword evidence="12" id="KW-1185">Reference proteome</keyword>
<evidence type="ECO:0000256" key="1">
    <source>
        <dbReference type="ARBA" id="ARBA00001946"/>
    </source>
</evidence>
<dbReference type="RefSeq" id="XP_004346857.1">
    <property type="nucleotide sequence ID" value="XM_004346807.2"/>
</dbReference>
<comment type="cofactor">
    <cofactor evidence="1">
        <name>Mg(2+)</name>
        <dbReference type="ChEBI" id="CHEBI:18420"/>
    </cofactor>
</comment>
<keyword evidence="6" id="KW-0547">Nucleotide-binding</keyword>
<evidence type="ECO:0000256" key="9">
    <source>
        <dbReference type="ARBA" id="ARBA00031547"/>
    </source>
</evidence>
<proteinExistence type="inferred from homology"/>
<accession>A0A0D2WRK2</accession>
<dbReference type="EMBL" id="KE346367">
    <property type="protein sequence ID" value="KJE94540.1"/>
    <property type="molecule type" value="Genomic_DNA"/>
</dbReference>
<name>A0A0D2WRK2_CAPO3</name>
<dbReference type="Proteomes" id="UP000008743">
    <property type="component" value="Unassembled WGS sequence"/>
</dbReference>
<feature type="transmembrane region" description="Helical" evidence="10">
    <location>
        <begin position="12"/>
        <end position="34"/>
    </location>
</feature>
<dbReference type="OrthoDB" id="10254721at2759"/>
<evidence type="ECO:0000313" key="12">
    <source>
        <dbReference type="Proteomes" id="UP000008743"/>
    </source>
</evidence>
<evidence type="ECO:0000256" key="10">
    <source>
        <dbReference type="SAM" id="Phobius"/>
    </source>
</evidence>
<dbReference type="InterPro" id="IPR003846">
    <property type="entry name" value="SelO"/>
</dbReference>
<keyword evidence="7" id="KW-0067">ATP-binding</keyword>
<dbReference type="AlphaFoldDB" id="A0A0D2WRK2"/>
<keyword evidence="4" id="KW-0548">Nucleotidyltransferase</keyword>
<dbReference type="Pfam" id="PF02696">
    <property type="entry name" value="SelO"/>
    <property type="match status" value="1"/>
</dbReference>
<keyword evidence="3" id="KW-0808">Transferase</keyword>
<keyword evidence="10" id="KW-0472">Membrane</keyword>
<keyword evidence="10" id="KW-1133">Transmembrane helix</keyword>
<keyword evidence="8" id="KW-0460">Magnesium</keyword>
<dbReference type="GO" id="GO:0046872">
    <property type="term" value="F:metal ion binding"/>
    <property type="evidence" value="ECO:0007669"/>
    <property type="project" value="UniProtKB-KW"/>
</dbReference>
<dbReference type="PANTHER" id="PTHR12153:SF18">
    <property type="entry name" value="SELENOPROTEIN O"/>
    <property type="match status" value="1"/>
</dbReference>
<dbReference type="GO" id="GO:0016779">
    <property type="term" value="F:nucleotidyltransferase activity"/>
    <property type="evidence" value="ECO:0007669"/>
    <property type="project" value="UniProtKB-KW"/>
</dbReference>
<reference evidence="12" key="1">
    <citation type="submission" date="2011-02" db="EMBL/GenBank/DDBJ databases">
        <title>The Genome Sequence of Capsaspora owczarzaki ATCC 30864.</title>
        <authorList>
            <person name="Russ C."/>
            <person name="Cuomo C."/>
            <person name="Burger G."/>
            <person name="Gray M.W."/>
            <person name="Holland P.W.H."/>
            <person name="King N."/>
            <person name="Lang F.B.F."/>
            <person name="Roger A.J."/>
            <person name="Ruiz-Trillo I."/>
            <person name="Young S.K."/>
            <person name="Zeng Q."/>
            <person name="Gargeya S."/>
            <person name="Alvarado L."/>
            <person name="Berlin A."/>
            <person name="Chapman S.B."/>
            <person name="Chen Z."/>
            <person name="Freedman E."/>
            <person name="Gellesch M."/>
            <person name="Goldberg J."/>
            <person name="Griggs A."/>
            <person name="Gujja S."/>
            <person name="Heilman E."/>
            <person name="Heiman D."/>
            <person name="Howarth C."/>
            <person name="Mehta T."/>
            <person name="Neiman D."/>
            <person name="Pearson M."/>
            <person name="Roberts A."/>
            <person name="Saif S."/>
            <person name="Shea T."/>
            <person name="Shenoy N."/>
            <person name="Sisk P."/>
            <person name="Stolte C."/>
            <person name="Sykes S."/>
            <person name="White J."/>
            <person name="Yandava C."/>
            <person name="Haas B."/>
            <person name="Nusbaum C."/>
            <person name="Birren B."/>
        </authorList>
    </citation>
    <scope>NUCLEOTIDE SEQUENCE</scope>
    <source>
        <strain evidence="12">ATCC 30864</strain>
    </source>
</reference>
<dbReference type="eggNOG" id="KOG2542">
    <property type="taxonomic scope" value="Eukaryota"/>
</dbReference>
<evidence type="ECO:0000256" key="2">
    <source>
        <dbReference type="ARBA" id="ARBA00009747"/>
    </source>
</evidence>
<dbReference type="InParanoid" id="A0A0D2WRK2"/>
<comment type="similarity">
    <text evidence="2">Belongs to the SELO family.</text>
</comment>